<dbReference type="InterPro" id="IPR045851">
    <property type="entry name" value="AMP-bd_C_sf"/>
</dbReference>
<dbReference type="InterPro" id="IPR020806">
    <property type="entry name" value="PKS_PP-bd"/>
</dbReference>
<dbReference type="InterPro" id="IPR036736">
    <property type="entry name" value="ACP-like_sf"/>
</dbReference>
<dbReference type="EMBL" id="QXXQ01000031">
    <property type="protein sequence ID" value="RID89665.1"/>
    <property type="molecule type" value="Genomic_DNA"/>
</dbReference>
<dbReference type="RefSeq" id="WP_119136867.1">
    <property type="nucleotide sequence ID" value="NZ_QXXQ01000031.1"/>
</dbReference>
<dbReference type="SUPFAM" id="SSF56801">
    <property type="entry name" value="Acetyl-CoA synthetase-like"/>
    <property type="match status" value="2"/>
</dbReference>
<evidence type="ECO:0000256" key="2">
    <source>
        <dbReference type="ARBA" id="ARBA00022450"/>
    </source>
</evidence>
<dbReference type="InterPro" id="IPR013217">
    <property type="entry name" value="Methyltransf_12"/>
</dbReference>
<evidence type="ECO:0000313" key="7">
    <source>
        <dbReference type="Proteomes" id="UP000266649"/>
    </source>
</evidence>
<proteinExistence type="predicted"/>
<dbReference type="Gene3D" id="2.30.38.10">
    <property type="entry name" value="Luciferase, Domain 3"/>
    <property type="match status" value="1"/>
</dbReference>
<dbReference type="FunFam" id="3.30.559.10:FF:000012">
    <property type="entry name" value="Non-ribosomal peptide synthetase"/>
    <property type="match status" value="1"/>
</dbReference>
<name>A0A398BGX9_9RHOB</name>
<dbReference type="PROSITE" id="PS00455">
    <property type="entry name" value="AMP_BINDING"/>
    <property type="match status" value="2"/>
</dbReference>
<dbReference type="SMART" id="SM00823">
    <property type="entry name" value="PKS_PP"/>
    <property type="match status" value="1"/>
</dbReference>
<dbReference type="Gene3D" id="3.40.50.150">
    <property type="entry name" value="Vaccinia Virus protein VP39"/>
    <property type="match status" value="1"/>
</dbReference>
<evidence type="ECO:0000259" key="5">
    <source>
        <dbReference type="PROSITE" id="PS50075"/>
    </source>
</evidence>
<dbReference type="SUPFAM" id="SSF52777">
    <property type="entry name" value="CoA-dependent acyltransferases"/>
    <property type="match status" value="4"/>
</dbReference>
<dbReference type="Proteomes" id="UP000266649">
    <property type="component" value="Unassembled WGS sequence"/>
</dbReference>
<dbReference type="GO" id="GO:0043041">
    <property type="term" value="P:amino acid activation for nonribosomal peptide biosynthetic process"/>
    <property type="evidence" value="ECO:0007669"/>
    <property type="project" value="TreeGrafter"/>
</dbReference>
<dbReference type="Gene3D" id="1.10.1200.10">
    <property type="entry name" value="ACP-like"/>
    <property type="match status" value="1"/>
</dbReference>
<gene>
    <name evidence="6" type="ORF">D2N39_22040</name>
</gene>
<dbReference type="InterPro" id="IPR010071">
    <property type="entry name" value="AA_adenyl_dom"/>
</dbReference>
<dbReference type="OrthoDB" id="9803968at2"/>
<feature type="domain" description="Carrier" evidence="5">
    <location>
        <begin position="1006"/>
        <end position="1081"/>
    </location>
</feature>
<accession>A0A398BGX9</accession>
<dbReference type="InterPro" id="IPR000873">
    <property type="entry name" value="AMP-dep_synth/lig_dom"/>
</dbReference>
<dbReference type="Gene3D" id="3.30.559.10">
    <property type="entry name" value="Chloramphenicol acetyltransferase-like domain"/>
    <property type="match status" value="2"/>
</dbReference>
<comment type="caution">
    <text evidence="6">The sequence shown here is derived from an EMBL/GenBank/DDBJ whole genome shotgun (WGS) entry which is preliminary data.</text>
</comment>
<evidence type="ECO:0000313" key="6">
    <source>
        <dbReference type="EMBL" id="RID89665.1"/>
    </source>
</evidence>
<dbReference type="Gene3D" id="3.40.50.980">
    <property type="match status" value="2"/>
</dbReference>
<dbReference type="Pfam" id="PF00668">
    <property type="entry name" value="Condensation"/>
    <property type="match status" value="2"/>
</dbReference>
<dbReference type="GO" id="GO:0009403">
    <property type="term" value="P:toxin biosynthetic process"/>
    <property type="evidence" value="ECO:0007669"/>
    <property type="project" value="UniProtKB-ARBA"/>
</dbReference>
<dbReference type="InterPro" id="IPR020845">
    <property type="entry name" value="AMP-binding_CS"/>
</dbReference>
<dbReference type="SUPFAM" id="SSF53335">
    <property type="entry name" value="S-adenosyl-L-methionine-dependent methyltransferases"/>
    <property type="match status" value="1"/>
</dbReference>
<dbReference type="SUPFAM" id="SSF47336">
    <property type="entry name" value="ACP-like"/>
    <property type="match status" value="1"/>
</dbReference>
<dbReference type="CDD" id="cd05930">
    <property type="entry name" value="A_NRPS"/>
    <property type="match status" value="2"/>
</dbReference>
<sequence>MTAAVLWRRLAALGITVSADDGDLELEGDLEALDEALIAEIRAAKPALLDWIAAREIRPRPEAAADYPLSGQQQRLWFVQTLDPDSAAYNLPAAFRLSGALDVARLEAVLHRIMVRHAALRTRFVAVDGLPRQVVLPPEAARITLDVTDLTGVPAQARLEEARRLAAVEAARPFDLSVAPLIRAALFRLGARDHLLVITLHHIVADGWSIALLMREVALLWHGESLPALRLDYADYALWQNGPGAPVQDEALDWWKAALADLPPVSTFPADFARPALPLGQGGAVDLELAAPVVAGLRRLAAQQGTTLFTLLLAGQGALLARYARQEDICIGSPVANRARAEVEGIFGFFVNMVALRCQPRPDLPLGDYLRAVREQVEAAFAHQSAPFERVVEATGAARRLDQAPLFQTVLVLQNAAGQAVHLPGLEVTPFALPAAPPKFDLTVTAVELPEGGLSLQLAYDAGLFRPDTAARIGRNLTALLQAMAAADLSVPLGDLPILGIEEQALLTVTLARGARSEGMADPVARLAALAAGAPDHPAIVCGAAGLSRQGLDLLARRFATALRARGIGPGHLVAIHAEAEPWRVAAMLAVLRCGAAYLPLEPSYPAERLAYMLEDAAPALVIGGRVAFAGGRPCLDPADVAGLPPDDNAPLAAPAEAAAYVIYTSGSTGRPKGVVVPHRGLRNLCNWMADYLSFGPDSRFVATMRFGFDGSVAETWPILAAGGTLVMTPQPVQDDPAHLLDWLADQQADACFLTTPLAELGMAGGQLDRAGMAVMTGGDRLRQRPAEGAGWVLHNNYGPTETTVIATAGAVAPGAGDDPAIGQPIGNTRIYLLDARLNPVPLGAVGELWIAGEGVAQGYLNQPGQTAAAFLPDPFGPPGARMYRSGDLARRRADGALHHLGRADAQISLRGYRIEPGEIEQALTRQPGVEQALVLAREGRLLAWVIAAEGAADPAALRRALARDLPEHMVPAAILPLGNWPMTANGKIDRAALPQPEVQAGSFTPPQGETELWLAGIWQDLLGVAQVGREDNFFALGGHSLLTTQAASRIRAERGADLPLRLFFEAPTLADLAAALDERAATGARGLPVLHPRAAGREDLPLSFAQQRLWFLDQLEPGNPFYNIPGALRLQGRLEHGLLQQTLDRLIARHETLRTHFPTVQGVPRQVVRPRLDLPLRVTDLSAHDAATRDRLARDLVAADARAPFDLTTGPLLRAHLVVLAPEDHLLLVNLHHIIADGWSMGVLMREVAAIYAALQAGEGADPLPPMPVQYGDFALWQRDWLSGEELARQEGYWLARLADLPATPLPLPLDHPRPAAQSHRGATHSFDIGAGLAARLKALASGQGATLFMVLNAVYAVLLARYSGQTDIPVGSPIANRRSAQVEGMIGFFVNTIVLRHAVEPGQSFAGFLSQVRRTALEAFDHQDLPFEQLIDLLNPERSLAHAPVFQVSFALQNAPAAAADLPGLRLLSVEAEAVTAKFDLTLTGFETGTGLHFDCEYATDLFDATTIERFCHDYAALLGAVVDAPDTALHALPLVTAEDRARLAGWNDTAAPMPAESALAAFEAQAQARPDAVALSWNDEDLTYAALDRRANRLAHALIAAGLRPGAAVGLGCGRGPDHVVAMLAANKAGAVYVMLPLDAPDDRIGFILRDTGMRHVIGRPEPRWGDAIVIAPEAEGQPGTPPAVARPDRAYVVYTSGTTGAPKGSINTHSGLANMSRWYAGLCDLRPGTAVSVVANIAFDGILPEIWPALMVGARLVLVPDEVLRDAWALADHLARARVEVLYLPMGYLETLAATGFNWPQSLTRVVAGGDRMKRYVLPPERGLPLINIYGPSETQSISTAETVLPGHDGPITIGRPIPNVRIHILDAMLNELPPGAVGEICIAGAGVGEGYLARPGLTAERFVPDPSGPPGARMYRSGDMGRFLPDGRIDYLGRGDGQLKIRGFRVETGEVEAALLAQPGIAEALVLAKPDPVAGARLLAWVVPEAESRESTHWESTFDQIYAEEAADETPADSGFDITGWTDSYSGAAIPAPEMAEWLEETIARIAGLSPRHVLEIGCGTGMILHRIAGQAETYTGTDLSQTVLTRLARSLPRDHAVRLLHAPADDWSQLGDQRFDTVILNSVAQYFPGLAYLADWLAGAVARVETGTIFLGDLRNFALAEAFQTSVALHHAGPAATVADLRQDVARRLAAEPELLVDPVWFHAFAASQPRICRVDVLPKEGAARNELMRFRYDVLLHIGPVAAQTPEDWQPAPLPEALPDLLAAAVPRLALRDLPFAPPAGPLASARLLHELPDAAPANAVRVPEPAGFDARSLRDLAAAHGYHLDLGLASGTGHVHAVFRREDAPPAHWPSLWPKPPRLSLRLANTPHIPERDTTLSRRLTEALGQSLPSYMLPSSIMVLSGFPLSLNGKVDRRALPLPVVQGGSVVVRAGVEAELAGLWA</sequence>
<dbReference type="Pfam" id="PF00501">
    <property type="entry name" value="AMP-binding"/>
    <property type="match status" value="2"/>
</dbReference>
<dbReference type="PANTHER" id="PTHR45527:SF1">
    <property type="entry name" value="FATTY ACID SYNTHASE"/>
    <property type="match status" value="1"/>
</dbReference>
<dbReference type="FunFam" id="2.30.38.10:FF:000001">
    <property type="entry name" value="Non-ribosomal peptide synthetase PvdI"/>
    <property type="match status" value="1"/>
</dbReference>
<keyword evidence="3" id="KW-0597">Phosphoprotein</keyword>
<dbReference type="CDD" id="cd02440">
    <property type="entry name" value="AdoMet_MTases"/>
    <property type="match status" value="1"/>
</dbReference>
<dbReference type="Pfam" id="PF13193">
    <property type="entry name" value="AMP-binding_C"/>
    <property type="match status" value="2"/>
</dbReference>
<dbReference type="GO" id="GO:0009366">
    <property type="term" value="C:enterobactin synthetase complex"/>
    <property type="evidence" value="ECO:0007669"/>
    <property type="project" value="TreeGrafter"/>
</dbReference>
<dbReference type="InterPro" id="IPR029063">
    <property type="entry name" value="SAM-dependent_MTases_sf"/>
</dbReference>
<evidence type="ECO:0000256" key="4">
    <source>
        <dbReference type="ARBA" id="ARBA00022737"/>
    </source>
</evidence>
<evidence type="ECO:0000256" key="1">
    <source>
        <dbReference type="ARBA" id="ARBA00001957"/>
    </source>
</evidence>
<dbReference type="GO" id="GO:0031177">
    <property type="term" value="F:phosphopantetheine binding"/>
    <property type="evidence" value="ECO:0007669"/>
    <property type="project" value="InterPro"/>
</dbReference>
<dbReference type="Gene3D" id="3.30.300.30">
    <property type="match status" value="3"/>
</dbReference>
<dbReference type="Gene3D" id="3.30.559.30">
    <property type="entry name" value="Nonribosomal peptide synthetase, condensation domain"/>
    <property type="match status" value="2"/>
</dbReference>
<evidence type="ECO:0000256" key="3">
    <source>
        <dbReference type="ARBA" id="ARBA00022553"/>
    </source>
</evidence>
<dbReference type="Gene3D" id="3.40.50.12780">
    <property type="entry name" value="N-terminal domain of ligase-like"/>
    <property type="match status" value="1"/>
</dbReference>
<comment type="cofactor">
    <cofactor evidence="1">
        <name>pantetheine 4'-phosphate</name>
        <dbReference type="ChEBI" id="CHEBI:47942"/>
    </cofactor>
</comment>
<dbReference type="NCBIfam" id="TIGR01733">
    <property type="entry name" value="AA-adenyl-dom"/>
    <property type="match status" value="2"/>
</dbReference>
<dbReference type="GO" id="GO:0005829">
    <property type="term" value="C:cytosol"/>
    <property type="evidence" value="ECO:0007669"/>
    <property type="project" value="TreeGrafter"/>
</dbReference>
<dbReference type="InterPro" id="IPR023213">
    <property type="entry name" value="CAT-like_dom_sf"/>
</dbReference>
<reference evidence="6 7" key="1">
    <citation type="submission" date="2018-09" db="EMBL/GenBank/DDBJ databases">
        <title>Gemmobacter lutimaris sp. nov., a marine bacterium isolated from tidal flat.</title>
        <authorList>
            <person name="Lee D.W."/>
            <person name="Yoo Y."/>
            <person name="Kim J.-J."/>
            <person name="Kim B.S."/>
        </authorList>
    </citation>
    <scope>NUCLEOTIDE SEQUENCE [LARGE SCALE GENOMIC DNA]</scope>
    <source>
        <strain evidence="6 7">YJ-T1-11</strain>
    </source>
</reference>
<dbReference type="GO" id="GO:0047527">
    <property type="term" value="F:2,3-dihydroxybenzoate-serine ligase activity"/>
    <property type="evidence" value="ECO:0007669"/>
    <property type="project" value="TreeGrafter"/>
</dbReference>
<dbReference type="PROSITE" id="PS00012">
    <property type="entry name" value="PHOSPHOPANTETHEINE"/>
    <property type="match status" value="1"/>
</dbReference>
<dbReference type="CDD" id="cd19531">
    <property type="entry name" value="LCL_NRPS-like"/>
    <property type="match status" value="2"/>
</dbReference>
<dbReference type="PANTHER" id="PTHR45527">
    <property type="entry name" value="NONRIBOSOMAL PEPTIDE SYNTHETASE"/>
    <property type="match status" value="1"/>
</dbReference>
<organism evidence="6 7">
    <name type="scientific">Gemmobacter lutimaris</name>
    <dbReference type="NCBI Taxonomy" id="2306023"/>
    <lineage>
        <taxon>Bacteria</taxon>
        <taxon>Pseudomonadati</taxon>
        <taxon>Pseudomonadota</taxon>
        <taxon>Alphaproteobacteria</taxon>
        <taxon>Rhodobacterales</taxon>
        <taxon>Paracoccaceae</taxon>
        <taxon>Gemmobacter</taxon>
    </lineage>
</organism>
<dbReference type="Pfam" id="PF08242">
    <property type="entry name" value="Methyltransf_12"/>
    <property type="match status" value="1"/>
</dbReference>
<dbReference type="FunFam" id="1.10.1200.10:FF:000016">
    <property type="entry name" value="Non-ribosomal peptide synthase"/>
    <property type="match status" value="1"/>
</dbReference>
<protein>
    <submittedName>
        <fullName evidence="6">Amino acid adenylation domain-containing protein</fullName>
    </submittedName>
</protein>
<dbReference type="InterPro" id="IPR025110">
    <property type="entry name" value="AMP-bd_C"/>
</dbReference>
<dbReference type="InterPro" id="IPR042099">
    <property type="entry name" value="ANL_N_sf"/>
</dbReference>
<dbReference type="GO" id="GO:0072330">
    <property type="term" value="P:monocarboxylic acid biosynthetic process"/>
    <property type="evidence" value="ECO:0007669"/>
    <property type="project" value="UniProtKB-ARBA"/>
</dbReference>
<keyword evidence="4" id="KW-0677">Repeat</keyword>
<dbReference type="Pfam" id="PF00550">
    <property type="entry name" value="PP-binding"/>
    <property type="match status" value="1"/>
</dbReference>
<keyword evidence="7" id="KW-1185">Reference proteome</keyword>
<dbReference type="GO" id="GO:0009239">
    <property type="term" value="P:enterobactin biosynthetic process"/>
    <property type="evidence" value="ECO:0007669"/>
    <property type="project" value="TreeGrafter"/>
</dbReference>
<feature type="non-terminal residue" evidence="6">
    <location>
        <position position="2449"/>
    </location>
</feature>
<dbReference type="PROSITE" id="PS50075">
    <property type="entry name" value="CARRIER"/>
    <property type="match status" value="1"/>
</dbReference>
<dbReference type="InterPro" id="IPR006162">
    <property type="entry name" value="Ppantetheine_attach_site"/>
</dbReference>
<keyword evidence="2" id="KW-0596">Phosphopantetheine</keyword>
<dbReference type="InterPro" id="IPR009081">
    <property type="entry name" value="PP-bd_ACP"/>
</dbReference>
<dbReference type="InterPro" id="IPR001242">
    <property type="entry name" value="Condensation_dom"/>
</dbReference>